<feature type="transmembrane region" description="Helical" evidence="3">
    <location>
        <begin position="340"/>
        <end position="359"/>
    </location>
</feature>
<name>A0A8H7W4T0_9HELO</name>
<feature type="coiled-coil region" evidence="1">
    <location>
        <begin position="285"/>
        <end position="319"/>
    </location>
</feature>
<dbReference type="AlphaFoldDB" id="A0A8H7W4T0"/>
<organism evidence="4 5">
    <name type="scientific">Cadophora malorum</name>
    <dbReference type="NCBI Taxonomy" id="108018"/>
    <lineage>
        <taxon>Eukaryota</taxon>
        <taxon>Fungi</taxon>
        <taxon>Dikarya</taxon>
        <taxon>Ascomycota</taxon>
        <taxon>Pezizomycotina</taxon>
        <taxon>Leotiomycetes</taxon>
        <taxon>Helotiales</taxon>
        <taxon>Ploettnerulaceae</taxon>
        <taxon>Cadophora</taxon>
    </lineage>
</organism>
<comment type="caution">
    <text evidence="4">The sequence shown here is derived from an EMBL/GenBank/DDBJ whole genome shotgun (WGS) entry which is preliminary data.</text>
</comment>
<protein>
    <submittedName>
        <fullName evidence="4">Uncharacterized protein</fullName>
    </submittedName>
</protein>
<evidence type="ECO:0000313" key="5">
    <source>
        <dbReference type="Proteomes" id="UP000664132"/>
    </source>
</evidence>
<proteinExistence type="predicted"/>
<feature type="region of interest" description="Disordered" evidence="2">
    <location>
        <begin position="84"/>
        <end position="105"/>
    </location>
</feature>
<dbReference type="OrthoDB" id="3599007at2759"/>
<accession>A0A8H7W4T0</accession>
<keyword evidence="3" id="KW-0472">Membrane</keyword>
<keyword evidence="3" id="KW-1133">Transmembrane helix</keyword>
<feature type="coiled-coil region" evidence="1">
    <location>
        <begin position="164"/>
        <end position="191"/>
    </location>
</feature>
<gene>
    <name evidence="4" type="ORF">IFR04_011599</name>
</gene>
<keyword evidence="3" id="KW-0812">Transmembrane</keyword>
<dbReference type="Proteomes" id="UP000664132">
    <property type="component" value="Unassembled WGS sequence"/>
</dbReference>
<feature type="transmembrane region" description="Helical" evidence="3">
    <location>
        <begin position="503"/>
        <end position="523"/>
    </location>
</feature>
<reference evidence="4" key="1">
    <citation type="submission" date="2021-02" db="EMBL/GenBank/DDBJ databases">
        <title>Genome sequence Cadophora malorum strain M34.</title>
        <authorList>
            <person name="Stefanovic E."/>
            <person name="Vu D."/>
            <person name="Scully C."/>
            <person name="Dijksterhuis J."/>
            <person name="Roader J."/>
            <person name="Houbraken J."/>
        </authorList>
    </citation>
    <scope>NUCLEOTIDE SEQUENCE</scope>
    <source>
        <strain evidence="4">M34</strain>
    </source>
</reference>
<evidence type="ECO:0000256" key="2">
    <source>
        <dbReference type="SAM" id="MobiDB-lite"/>
    </source>
</evidence>
<evidence type="ECO:0000256" key="1">
    <source>
        <dbReference type="SAM" id="Coils"/>
    </source>
</evidence>
<sequence length="579" mass="65739">MEIAHVEIPISNYLNQAINSPRPQPQVIVQADPRVASLQEQIAAYEAADRARTEEEGHWRLKTQKSSNDLKEALELIKTLRQQKTALETSEKDAKRSVGGLTADNKDLTQQLKSSKSEAENHKKEKTAAEEKVVALKTQIQNTPRVQPDTENELRYLVSRVKDLEESVKEVATFRSQLRESEEKVETLQIEADKIPSLIKELEQCNERIAKIGNDARNSVRYRRRLRLSSGVPANLLNSGSVAPQLDDQASATAVGTPAKPAWLEALHMNQPRKLICNIALTAENTDLKDVNAKLSKDIRAAKEEKTRAEADLSNMTEKFQTQKYELTRVQKIKDMLDQALVLLGIFLLFYILCIPRLLPTPSMGNSNTSPMIRQSPLRTEDLSKIHKLPDIQKTNNLQFEDLFPEYRLDDLEVERGVAESIKVDEIYKEYVAVMIEKASQRTFPKPIISYPETPSPSQELAVCGEQPVREGMPRSPPSPMKSFKQEEKSGFQDWLDGVKDCVLGGLIVCAFLVAWGLGANVWKIFKWRSKRDDWIAEHNEKHRIADIEKAYREGSRYHVFYGDECEECLSMDLARKGF</sequence>
<dbReference type="EMBL" id="JAFJYH010000229">
    <property type="protein sequence ID" value="KAG4415242.1"/>
    <property type="molecule type" value="Genomic_DNA"/>
</dbReference>
<keyword evidence="1" id="KW-0175">Coiled coil</keyword>
<evidence type="ECO:0000256" key="3">
    <source>
        <dbReference type="SAM" id="Phobius"/>
    </source>
</evidence>
<evidence type="ECO:0000313" key="4">
    <source>
        <dbReference type="EMBL" id="KAG4415242.1"/>
    </source>
</evidence>
<keyword evidence="5" id="KW-1185">Reference proteome</keyword>